<organism evidence="1">
    <name type="scientific">Rhizophora mucronata</name>
    <name type="common">Asiatic mangrove</name>
    <dbReference type="NCBI Taxonomy" id="61149"/>
    <lineage>
        <taxon>Eukaryota</taxon>
        <taxon>Viridiplantae</taxon>
        <taxon>Streptophyta</taxon>
        <taxon>Embryophyta</taxon>
        <taxon>Tracheophyta</taxon>
        <taxon>Spermatophyta</taxon>
        <taxon>Magnoliopsida</taxon>
        <taxon>eudicotyledons</taxon>
        <taxon>Gunneridae</taxon>
        <taxon>Pentapetalae</taxon>
        <taxon>rosids</taxon>
        <taxon>fabids</taxon>
        <taxon>Malpighiales</taxon>
        <taxon>Rhizophoraceae</taxon>
        <taxon>Rhizophora</taxon>
    </lineage>
</organism>
<proteinExistence type="predicted"/>
<dbReference type="AlphaFoldDB" id="A0A2P2QR02"/>
<reference evidence="1" key="1">
    <citation type="submission" date="2018-02" db="EMBL/GenBank/DDBJ databases">
        <title>Rhizophora mucronata_Transcriptome.</title>
        <authorList>
            <person name="Meera S.P."/>
            <person name="Sreeshan A."/>
            <person name="Augustine A."/>
        </authorList>
    </citation>
    <scope>NUCLEOTIDE SEQUENCE</scope>
    <source>
        <tissue evidence="1">Leaf</tissue>
    </source>
</reference>
<name>A0A2P2QR02_RHIMU</name>
<sequence length="23" mass="2456">MCGITIVLCLGTDDFNKSIAPPF</sequence>
<protein>
    <submittedName>
        <fullName evidence="1">Uncharacterized protein</fullName>
    </submittedName>
</protein>
<dbReference type="EMBL" id="GGEC01088992">
    <property type="protein sequence ID" value="MBX69476.1"/>
    <property type="molecule type" value="Transcribed_RNA"/>
</dbReference>
<accession>A0A2P2QR02</accession>
<evidence type="ECO:0000313" key="1">
    <source>
        <dbReference type="EMBL" id="MBX69476.1"/>
    </source>
</evidence>